<dbReference type="PANTHER" id="PTHR12736">
    <property type="entry name" value="LANC-LIKE PROTEIN"/>
    <property type="match status" value="1"/>
</dbReference>
<dbReference type="EMBL" id="KV878907">
    <property type="protein sequence ID" value="OJJ81152.1"/>
    <property type="molecule type" value="Genomic_DNA"/>
</dbReference>
<dbReference type="RefSeq" id="XP_022397850.1">
    <property type="nucleotide sequence ID" value="XM_022543752.1"/>
</dbReference>
<dbReference type="SMART" id="SM01260">
    <property type="entry name" value="LANC_like"/>
    <property type="match status" value="1"/>
</dbReference>
<proteinExistence type="predicted"/>
<dbReference type="InterPro" id="IPR012341">
    <property type="entry name" value="6hp_glycosidase-like_sf"/>
</dbReference>
<organism evidence="2 3">
    <name type="scientific">Aspergillus glaucus CBS 516.65</name>
    <dbReference type="NCBI Taxonomy" id="1160497"/>
    <lineage>
        <taxon>Eukaryota</taxon>
        <taxon>Fungi</taxon>
        <taxon>Dikarya</taxon>
        <taxon>Ascomycota</taxon>
        <taxon>Pezizomycotina</taxon>
        <taxon>Eurotiomycetes</taxon>
        <taxon>Eurotiomycetidae</taxon>
        <taxon>Eurotiales</taxon>
        <taxon>Aspergillaceae</taxon>
        <taxon>Aspergillus</taxon>
        <taxon>Aspergillus subgen. Aspergillus</taxon>
    </lineage>
</organism>
<reference evidence="3" key="1">
    <citation type="journal article" date="2017" name="Genome Biol.">
        <title>Comparative genomics reveals high biological diversity and specific adaptations in the industrially and medically important fungal genus Aspergillus.</title>
        <authorList>
            <person name="de Vries R.P."/>
            <person name="Riley R."/>
            <person name="Wiebenga A."/>
            <person name="Aguilar-Osorio G."/>
            <person name="Amillis S."/>
            <person name="Uchima C.A."/>
            <person name="Anderluh G."/>
            <person name="Asadollahi M."/>
            <person name="Askin M."/>
            <person name="Barry K."/>
            <person name="Battaglia E."/>
            <person name="Bayram O."/>
            <person name="Benocci T."/>
            <person name="Braus-Stromeyer S.A."/>
            <person name="Caldana C."/>
            <person name="Canovas D."/>
            <person name="Cerqueira G.C."/>
            <person name="Chen F."/>
            <person name="Chen W."/>
            <person name="Choi C."/>
            <person name="Clum A."/>
            <person name="Dos Santos R.A."/>
            <person name="Damasio A.R."/>
            <person name="Diallinas G."/>
            <person name="Emri T."/>
            <person name="Fekete E."/>
            <person name="Flipphi M."/>
            <person name="Freyberg S."/>
            <person name="Gallo A."/>
            <person name="Gournas C."/>
            <person name="Habgood R."/>
            <person name="Hainaut M."/>
            <person name="Harispe M.L."/>
            <person name="Henrissat B."/>
            <person name="Hilden K.S."/>
            <person name="Hope R."/>
            <person name="Hossain A."/>
            <person name="Karabika E."/>
            <person name="Karaffa L."/>
            <person name="Karanyi Z."/>
            <person name="Krasevec N."/>
            <person name="Kuo A."/>
            <person name="Kusch H."/>
            <person name="LaButti K."/>
            <person name="Lagendijk E.L."/>
            <person name="Lapidus A."/>
            <person name="Levasseur A."/>
            <person name="Lindquist E."/>
            <person name="Lipzen A."/>
            <person name="Logrieco A.F."/>
            <person name="MacCabe A."/>
            <person name="Maekelae M.R."/>
            <person name="Malavazi I."/>
            <person name="Melin P."/>
            <person name="Meyer V."/>
            <person name="Mielnichuk N."/>
            <person name="Miskei M."/>
            <person name="Molnar A.P."/>
            <person name="Mule G."/>
            <person name="Ngan C.Y."/>
            <person name="Orejas M."/>
            <person name="Orosz E."/>
            <person name="Ouedraogo J.P."/>
            <person name="Overkamp K.M."/>
            <person name="Park H.-S."/>
            <person name="Perrone G."/>
            <person name="Piumi F."/>
            <person name="Punt P.J."/>
            <person name="Ram A.F."/>
            <person name="Ramon A."/>
            <person name="Rauscher S."/>
            <person name="Record E."/>
            <person name="Riano-Pachon D.M."/>
            <person name="Robert V."/>
            <person name="Roehrig J."/>
            <person name="Ruller R."/>
            <person name="Salamov A."/>
            <person name="Salih N.S."/>
            <person name="Samson R.A."/>
            <person name="Sandor E."/>
            <person name="Sanguinetti M."/>
            <person name="Schuetze T."/>
            <person name="Sepcic K."/>
            <person name="Shelest E."/>
            <person name="Sherlock G."/>
            <person name="Sophianopoulou V."/>
            <person name="Squina F.M."/>
            <person name="Sun H."/>
            <person name="Susca A."/>
            <person name="Todd R.B."/>
            <person name="Tsang A."/>
            <person name="Unkles S.E."/>
            <person name="van de Wiele N."/>
            <person name="van Rossen-Uffink D."/>
            <person name="Oliveira J.V."/>
            <person name="Vesth T.C."/>
            <person name="Visser J."/>
            <person name="Yu J.-H."/>
            <person name="Zhou M."/>
            <person name="Andersen M.R."/>
            <person name="Archer D.B."/>
            <person name="Baker S.E."/>
            <person name="Benoit I."/>
            <person name="Brakhage A.A."/>
            <person name="Braus G.H."/>
            <person name="Fischer R."/>
            <person name="Frisvad J.C."/>
            <person name="Goldman G.H."/>
            <person name="Houbraken J."/>
            <person name="Oakley B."/>
            <person name="Pocsi I."/>
            <person name="Scazzocchio C."/>
            <person name="Seiboth B."/>
            <person name="vanKuyk P.A."/>
            <person name="Wortman J."/>
            <person name="Dyer P.S."/>
            <person name="Grigoriev I.V."/>
        </authorList>
    </citation>
    <scope>NUCLEOTIDE SEQUENCE [LARGE SCALE GENOMIC DNA]</scope>
    <source>
        <strain evidence="3">CBS 516.65</strain>
    </source>
</reference>
<dbReference type="VEuPathDB" id="FungiDB:ASPGLDRAFT_28393"/>
<evidence type="ECO:0000313" key="3">
    <source>
        <dbReference type="Proteomes" id="UP000184300"/>
    </source>
</evidence>
<dbReference type="Pfam" id="PF05147">
    <property type="entry name" value="LANC_like"/>
    <property type="match status" value="1"/>
</dbReference>
<dbReference type="CDD" id="cd04794">
    <property type="entry name" value="euk_LANCL"/>
    <property type="match status" value="1"/>
</dbReference>
<feature type="binding site" evidence="1">
    <location>
        <position position="362"/>
    </location>
    <ligand>
        <name>Zn(2+)</name>
        <dbReference type="ChEBI" id="CHEBI:29105"/>
    </ligand>
</feature>
<feature type="binding site" evidence="1">
    <location>
        <position position="311"/>
    </location>
    <ligand>
        <name>Zn(2+)</name>
        <dbReference type="ChEBI" id="CHEBI:29105"/>
    </ligand>
</feature>
<dbReference type="GO" id="GO:0046872">
    <property type="term" value="F:metal ion binding"/>
    <property type="evidence" value="ECO:0007669"/>
    <property type="project" value="UniProtKB-KW"/>
</dbReference>
<evidence type="ECO:0000313" key="2">
    <source>
        <dbReference type="EMBL" id="OJJ81152.1"/>
    </source>
</evidence>
<accession>A0A1L9VBD7</accession>
<protein>
    <recommendedName>
        <fullName evidence="4">Lanthionine synthetase C family protein</fullName>
    </recommendedName>
</protein>
<evidence type="ECO:0000256" key="1">
    <source>
        <dbReference type="PIRSR" id="PIRSR607822-1"/>
    </source>
</evidence>
<dbReference type="GeneID" id="34460013"/>
<name>A0A1L9VBD7_ASPGL</name>
<dbReference type="Gene3D" id="1.50.10.10">
    <property type="match status" value="1"/>
</dbReference>
<keyword evidence="3" id="KW-1185">Reference proteome</keyword>
<gene>
    <name evidence="2" type="ORF">ASPGLDRAFT_28393</name>
</gene>
<sequence length="486" mass="53171">MPTAMPQYYKSTLQPLQINQPALQQTLKELQRTVIQSTKVLQAGSPAPVSPSDHSSIYSGTAGIVLAFLRLERQKDVLGETKLPDFGSLANERIIPAGDVKLPPPGYMSPVGSSLGPLVVRVLAALEYPGQSASQNDIKLLNTALQRSLSHGHVVSSSSGDHIRGVDEVLYGRAGLLWAVVNIRYHRRAFDKEMKANTEPLFDALPRLVEAIIDGGRRGARDYVKNYGEKDALPLMWAYKDKKYSLGAVHGIAGIITILLSCETEEINPYLPLITETITGLCRISIANDGHLPSSIPSRSRSRGSLLVQICHGAPGLLNLLATARKNIHLRTHWKSEWDEAMHLGAERVWQEGLLSKGGSLCHGLTGNALSLLALHESFELEFESEEGNEESDYFLSRALALLLLARETPPYSTALDIPSGYDFRMPDRPYSLYEGLAGELCAWAEACVVIQARLCKEAGQTENQEIKEKALGFPCLGGNGVRRVM</sequence>
<dbReference type="InterPro" id="IPR007822">
    <property type="entry name" value="LANC-like"/>
</dbReference>
<dbReference type="GO" id="GO:0031179">
    <property type="term" value="P:peptide modification"/>
    <property type="evidence" value="ECO:0007669"/>
    <property type="project" value="InterPro"/>
</dbReference>
<dbReference type="GO" id="GO:0005975">
    <property type="term" value="P:carbohydrate metabolic process"/>
    <property type="evidence" value="ECO:0007669"/>
    <property type="project" value="InterPro"/>
</dbReference>
<dbReference type="Proteomes" id="UP000184300">
    <property type="component" value="Unassembled WGS sequence"/>
</dbReference>
<dbReference type="AlphaFoldDB" id="A0A1L9VBD7"/>
<keyword evidence="1" id="KW-0862">Zinc</keyword>
<dbReference type="PRINTS" id="PR01950">
    <property type="entry name" value="LANCSUPER"/>
</dbReference>
<dbReference type="SUPFAM" id="SSF158745">
    <property type="entry name" value="LanC-like"/>
    <property type="match status" value="1"/>
</dbReference>
<dbReference type="GO" id="GO:0005886">
    <property type="term" value="C:plasma membrane"/>
    <property type="evidence" value="ECO:0007669"/>
    <property type="project" value="TreeGrafter"/>
</dbReference>
<dbReference type="PANTHER" id="PTHR12736:SF7">
    <property type="entry name" value="LANC-LIKE PROTEIN 3"/>
    <property type="match status" value="1"/>
</dbReference>
<evidence type="ECO:0008006" key="4">
    <source>
        <dbReference type="Google" id="ProtNLM"/>
    </source>
</evidence>
<keyword evidence="1" id="KW-0479">Metal-binding</keyword>
<feature type="binding site" evidence="1">
    <location>
        <position position="363"/>
    </location>
    <ligand>
        <name>Zn(2+)</name>
        <dbReference type="ChEBI" id="CHEBI:29105"/>
    </ligand>
</feature>
<dbReference type="OrthoDB" id="10257263at2759"/>